<dbReference type="PANTHER" id="PTHR30246:SF1">
    <property type="entry name" value="2-DEHYDRO-3-DEOXY-6-PHOSPHOGALACTONATE ALDOLASE-RELATED"/>
    <property type="match status" value="1"/>
</dbReference>
<gene>
    <name evidence="9" type="ORF">ORQ98_05145</name>
</gene>
<keyword evidence="10" id="KW-1185">Reference proteome</keyword>
<dbReference type="InterPro" id="IPR013785">
    <property type="entry name" value="Aldolase_TIM"/>
</dbReference>
<dbReference type="PROSITE" id="PS00159">
    <property type="entry name" value="ALDOLASE_KDPG_KHG_1"/>
    <property type="match status" value="1"/>
</dbReference>
<evidence type="ECO:0000313" key="10">
    <source>
        <dbReference type="Proteomes" id="UP001528823"/>
    </source>
</evidence>
<sequence>MTTQLPTSITSQIDHICSQSLIMPVITINSAEQALPLAEALLAGGINVLEITLRSEYGLTAIAELRKKLPEAWIGAGTVTNRELLKQAQEAGAQFIVTPGSTDDLLAAGVTANIPLLPGIATGSELMMGLEKGYQRFKFFPAAINGGTAALKAFSGPFGQVKFCPTGGINLDNAAEYLALNNVICIGGSWVVSKDAIENSDWKKITTITKESIEQLA</sequence>
<dbReference type="EC" id="4.1.2.14" evidence="5"/>
<comment type="subunit">
    <text evidence="4">Homotrimer.</text>
</comment>
<evidence type="ECO:0000256" key="7">
    <source>
        <dbReference type="ARBA" id="ARBA00023270"/>
    </source>
</evidence>
<comment type="caution">
    <text evidence="9">The sequence shown here is derived from an EMBL/GenBank/DDBJ whole genome shotgun (WGS) entry which is preliminary data.</text>
</comment>
<reference evidence="9 10" key="1">
    <citation type="submission" date="2022-11" db="EMBL/GenBank/DDBJ databases">
        <title>Spartinivicinus poritis sp. nov., isolated from scleractinian coral Porites lutea.</title>
        <authorList>
            <person name="Zhang G."/>
            <person name="Cai L."/>
            <person name="Wei Q."/>
        </authorList>
    </citation>
    <scope>NUCLEOTIDE SEQUENCE [LARGE SCALE GENOMIC DNA]</scope>
    <source>
        <strain evidence="9 10">A2-2</strain>
    </source>
</reference>
<evidence type="ECO:0000256" key="5">
    <source>
        <dbReference type="ARBA" id="ARBA00013063"/>
    </source>
</evidence>
<keyword evidence="8" id="KW-0119">Carbohydrate metabolism</keyword>
<evidence type="ECO:0000256" key="6">
    <source>
        <dbReference type="ARBA" id="ARBA00023239"/>
    </source>
</evidence>
<dbReference type="Pfam" id="PF01081">
    <property type="entry name" value="Aldolase"/>
    <property type="match status" value="1"/>
</dbReference>
<dbReference type="NCBIfam" id="TIGR01182">
    <property type="entry name" value="eda"/>
    <property type="match status" value="1"/>
</dbReference>
<dbReference type="Proteomes" id="UP001528823">
    <property type="component" value="Unassembled WGS sequence"/>
</dbReference>
<evidence type="ECO:0000256" key="2">
    <source>
        <dbReference type="ARBA" id="ARBA00004736"/>
    </source>
</evidence>
<evidence type="ECO:0000256" key="4">
    <source>
        <dbReference type="ARBA" id="ARBA00011233"/>
    </source>
</evidence>
<name>A0ABT5U4R1_9GAMM</name>
<organism evidence="9 10">
    <name type="scientific">Spartinivicinus poritis</name>
    <dbReference type="NCBI Taxonomy" id="2994640"/>
    <lineage>
        <taxon>Bacteria</taxon>
        <taxon>Pseudomonadati</taxon>
        <taxon>Pseudomonadota</taxon>
        <taxon>Gammaproteobacteria</taxon>
        <taxon>Oceanospirillales</taxon>
        <taxon>Zooshikellaceae</taxon>
        <taxon>Spartinivicinus</taxon>
    </lineage>
</organism>
<comment type="catalytic activity">
    <reaction evidence="1">
        <text>2-dehydro-3-deoxy-6-phospho-D-gluconate = D-glyceraldehyde 3-phosphate + pyruvate</text>
        <dbReference type="Rhea" id="RHEA:17089"/>
        <dbReference type="ChEBI" id="CHEBI:15361"/>
        <dbReference type="ChEBI" id="CHEBI:57569"/>
        <dbReference type="ChEBI" id="CHEBI:59776"/>
        <dbReference type="EC" id="4.1.2.14"/>
    </reaction>
</comment>
<dbReference type="EMBL" id="JAPMOU010000004">
    <property type="protein sequence ID" value="MDE1461348.1"/>
    <property type="molecule type" value="Genomic_DNA"/>
</dbReference>
<comment type="pathway">
    <text evidence="2">Carbohydrate acid metabolism; 2-dehydro-3-deoxy-D-gluconate degradation; D-glyceraldehyde 3-phosphate and pyruvate from 2-dehydro-3-deoxy-D-gluconate: step 2/2.</text>
</comment>
<dbReference type="Gene3D" id="3.20.20.70">
    <property type="entry name" value="Aldolase class I"/>
    <property type="match status" value="1"/>
</dbReference>
<protein>
    <recommendedName>
        <fullName evidence="5">2-dehydro-3-deoxy-phosphogluconate aldolase</fullName>
        <ecNumber evidence="5">4.1.2.14</ecNumber>
    </recommendedName>
</protein>
<dbReference type="SUPFAM" id="SSF51569">
    <property type="entry name" value="Aldolase"/>
    <property type="match status" value="1"/>
</dbReference>
<accession>A0ABT5U4R1</accession>
<dbReference type="PANTHER" id="PTHR30246">
    <property type="entry name" value="2-KETO-3-DEOXY-6-PHOSPHOGLUCONATE ALDOLASE"/>
    <property type="match status" value="1"/>
</dbReference>
<evidence type="ECO:0000313" key="9">
    <source>
        <dbReference type="EMBL" id="MDE1461348.1"/>
    </source>
</evidence>
<evidence type="ECO:0000256" key="1">
    <source>
        <dbReference type="ARBA" id="ARBA00000654"/>
    </source>
</evidence>
<dbReference type="NCBIfam" id="NF004325">
    <property type="entry name" value="PRK05718.1"/>
    <property type="match status" value="1"/>
</dbReference>
<comment type="similarity">
    <text evidence="3">Belongs to the KHG/KDPG aldolase family.</text>
</comment>
<evidence type="ECO:0000256" key="8">
    <source>
        <dbReference type="ARBA" id="ARBA00023277"/>
    </source>
</evidence>
<keyword evidence="7" id="KW-0704">Schiff base</keyword>
<dbReference type="InterPro" id="IPR000887">
    <property type="entry name" value="Aldlse_KDPG_KHG"/>
</dbReference>
<dbReference type="InterPro" id="IPR031337">
    <property type="entry name" value="KDPG/KHG_AS_1"/>
</dbReference>
<dbReference type="InterPro" id="IPR031338">
    <property type="entry name" value="KDPG/KHG_AS_2"/>
</dbReference>
<dbReference type="CDD" id="cd00452">
    <property type="entry name" value="KDPG_aldolase"/>
    <property type="match status" value="1"/>
</dbReference>
<dbReference type="PROSITE" id="PS00160">
    <property type="entry name" value="ALDOLASE_KDPG_KHG_2"/>
    <property type="match status" value="1"/>
</dbReference>
<proteinExistence type="inferred from homology"/>
<evidence type="ECO:0000256" key="3">
    <source>
        <dbReference type="ARBA" id="ARBA00006906"/>
    </source>
</evidence>
<dbReference type="RefSeq" id="WP_274687712.1">
    <property type="nucleotide sequence ID" value="NZ_JAPMOU010000004.1"/>
</dbReference>
<keyword evidence="6" id="KW-0456">Lyase</keyword>